<name>A0ABV1SLN5_9RHOB</name>
<keyword evidence="3 5" id="KW-0238">DNA-binding</keyword>
<proteinExistence type="predicted"/>
<dbReference type="Proteomes" id="UP001438953">
    <property type="component" value="Unassembled WGS sequence"/>
</dbReference>
<dbReference type="EMBL" id="JAYWLC010000030">
    <property type="protein sequence ID" value="MER5173808.1"/>
    <property type="molecule type" value="Genomic_DNA"/>
</dbReference>
<evidence type="ECO:0000313" key="7">
    <source>
        <dbReference type="EMBL" id="MER5173808.1"/>
    </source>
</evidence>
<evidence type="ECO:0000256" key="4">
    <source>
        <dbReference type="ARBA" id="ARBA00023163"/>
    </source>
</evidence>
<evidence type="ECO:0000256" key="5">
    <source>
        <dbReference type="PROSITE-ProRule" id="PRU00335"/>
    </source>
</evidence>
<dbReference type="Pfam" id="PF13977">
    <property type="entry name" value="TetR_C_6"/>
    <property type="match status" value="1"/>
</dbReference>
<comment type="caution">
    <text evidence="7">The sequence shown here is derived from an EMBL/GenBank/DDBJ whole genome shotgun (WGS) entry which is preliminary data.</text>
</comment>
<dbReference type="InterPro" id="IPR001647">
    <property type="entry name" value="HTH_TetR"/>
</dbReference>
<dbReference type="PANTHER" id="PTHR30055">
    <property type="entry name" value="HTH-TYPE TRANSCRIPTIONAL REGULATOR RUTR"/>
    <property type="match status" value="1"/>
</dbReference>
<reference evidence="7 8" key="2">
    <citation type="submission" date="2024-06" db="EMBL/GenBank/DDBJ databases">
        <title>Thioclava kandeliae sp. nov. from a rhizosphere soil sample of Kandelia candel in a mangrove.</title>
        <authorList>
            <person name="Mu T."/>
        </authorList>
    </citation>
    <scope>NUCLEOTIDE SEQUENCE [LARGE SCALE GENOMIC DNA]</scope>
    <source>
        <strain evidence="7 8">CPCC 100088</strain>
    </source>
</reference>
<evidence type="ECO:0000256" key="3">
    <source>
        <dbReference type="ARBA" id="ARBA00023125"/>
    </source>
</evidence>
<dbReference type="PANTHER" id="PTHR30055:SF228">
    <property type="entry name" value="TRANSCRIPTIONAL REGULATOR-RELATED"/>
    <property type="match status" value="1"/>
</dbReference>
<dbReference type="InterPro" id="IPR050109">
    <property type="entry name" value="HTH-type_TetR-like_transc_reg"/>
</dbReference>
<dbReference type="InterPro" id="IPR009057">
    <property type="entry name" value="Homeodomain-like_sf"/>
</dbReference>
<evidence type="ECO:0000256" key="2">
    <source>
        <dbReference type="ARBA" id="ARBA00023015"/>
    </source>
</evidence>
<dbReference type="PRINTS" id="PR00455">
    <property type="entry name" value="HTHTETR"/>
</dbReference>
<evidence type="ECO:0000313" key="8">
    <source>
        <dbReference type="Proteomes" id="UP001438953"/>
    </source>
</evidence>
<dbReference type="SUPFAM" id="SSF46689">
    <property type="entry name" value="Homeodomain-like"/>
    <property type="match status" value="1"/>
</dbReference>
<keyword evidence="2" id="KW-0805">Transcription regulation</keyword>
<evidence type="ECO:0000259" key="6">
    <source>
        <dbReference type="PROSITE" id="PS50977"/>
    </source>
</evidence>
<dbReference type="InterPro" id="IPR039538">
    <property type="entry name" value="BetI_C"/>
</dbReference>
<accession>A0ABV1SLN5</accession>
<organism evidence="7 8">
    <name type="scientific">Thioclava kandeliae</name>
    <dbReference type="NCBI Taxonomy" id="3070818"/>
    <lineage>
        <taxon>Bacteria</taxon>
        <taxon>Pseudomonadati</taxon>
        <taxon>Pseudomonadota</taxon>
        <taxon>Alphaproteobacteria</taxon>
        <taxon>Rhodobacterales</taxon>
        <taxon>Paracoccaceae</taxon>
        <taxon>Thioclava</taxon>
    </lineage>
</organism>
<dbReference type="Gene3D" id="1.10.357.10">
    <property type="entry name" value="Tetracycline Repressor, domain 2"/>
    <property type="match status" value="1"/>
</dbReference>
<dbReference type="RefSeq" id="WP_350939118.1">
    <property type="nucleotide sequence ID" value="NZ_JAYWLC010000030.1"/>
</dbReference>
<sequence length="203" mass="22539">MTNQKKSRKQQVEDRRESLLEAAITVIAQHGLSGTTISSIAKEAGCSFGVVSFHFQSKEGIIFAALDHAAEQYEDFLRSRSEAMPGARIRSMIESDFDGRVSSAKRLAVWVSFWAEAIRVEPYRKRCAEMRCHYFTTTRDDVAALAALRGITVDAAQVSASLNAMIDGYWINNLLTERTGPEGQAAAKDACLTYMRGIFPDDF</sequence>
<keyword evidence="8" id="KW-1185">Reference proteome</keyword>
<protein>
    <submittedName>
        <fullName evidence="7">TetR family transcriptional regulator C-terminal domain-containing protein</fullName>
    </submittedName>
</protein>
<dbReference type="SUPFAM" id="SSF48498">
    <property type="entry name" value="Tetracyclin repressor-like, C-terminal domain"/>
    <property type="match status" value="1"/>
</dbReference>
<reference evidence="7 8" key="1">
    <citation type="submission" date="2024-01" db="EMBL/GenBank/DDBJ databases">
        <authorList>
            <person name="Deng Y."/>
            <person name="Su J."/>
        </authorList>
    </citation>
    <scope>NUCLEOTIDE SEQUENCE [LARGE SCALE GENOMIC DNA]</scope>
    <source>
        <strain evidence="7 8">CPCC 100088</strain>
    </source>
</reference>
<dbReference type="Pfam" id="PF00440">
    <property type="entry name" value="TetR_N"/>
    <property type="match status" value="1"/>
</dbReference>
<feature type="domain" description="HTH tetR-type" evidence="6">
    <location>
        <begin position="13"/>
        <end position="73"/>
    </location>
</feature>
<keyword evidence="4" id="KW-0804">Transcription</keyword>
<dbReference type="InterPro" id="IPR036271">
    <property type="entry name" value="Tet_transcr_reg_TetR-rel_C_sf"/>
</dbReference>
<feature type="DNA-binding region" description="H-T-H motif" evidence="5">
    <location>
        <begin position="36"/>
        <end position="55"/>
    </location>
</feature>
<gene>
    <name evidence="7" type="ORF">VSX56_18795</name>
</gene>
<evidence type="ECO:0000256" key="1">
    <source>
        <dbReference type="ARBA" id="ARBA00022491"/>
    </source>
</evidence>
<keyword evidence="1" id="KW-0678">Repressor</keyword>
<dbReference type="PROSITE" id="PS50977">
    <property type="entry name" value="HTH_TETR_2"/>
    <property type="match status" value="1"/>
</dbReference>